<dbReference type="EMBL" id="JAUTBA010000001">
    <property type="protein sequence ID" value="MDQ1149258.1"/>
    <property type="molecule type" value="Genomic_DNA"/>
</dbReference>
<comment type="caution">
    <text evidence="1">The sequence shown here is derived from an EMBL/GenBank/DDBJ whole genome shotgun (WGS) entry which is preliminary data.</text>
</comment>
<evidence type="ECO:0000313" key="2">
    <source>
        <dbReference type="Proteomes" id="UP001244640"/>
    </source>
</evidence>
<accession>A0ABU0U2S9</accession>
<proteinExistence type="predicted"/>
<gene>
    <name evidence="1" type="ORF">QE382_001242</name>
</gene>
<keyword evidence="2" id="KW-1185">Reference proteome</keyword>
<name>A0ABU0U2S9_9SPHI</name>
<sequence length="228" mass="26637">MQFAKETIYSDWSTSKWLFKIEEVFCPLEYSDHNNMMINQTEFLELLKINMINFLSSFTEIIGTATKKAKTAMSQLILTSDKIYTYLINISKIKFISEKSNDIRKLYLQILSIIESLLDDCEKLNEKLLRELPLTKYASFIGMGIFKNNVEIVKLKLVKASLSSDLIQVIINGMISVVRRRKVKRGELRYAYMILGRLLNIEHPTSENVEDLLIEYDWIYLNKLTPQN</sequence>
<reference evidence="1 2" key="1">
    <citation type="submission" date="2023-07" db="EMBL/GenBank/DDBJ databases">
        <title>Functional and genomic diversity of the sorghum phyllosphere microbiome.</title>
        <authorList>
            <person name="Shade A."/>
        </authorList>
    </citation>
    <scope>NUCLEOTIDE SEQUENCE [LARGE SCALE GENOMIC DNA]</scope>
    <source>
        <strain evidence="1 2">SORGH_AS_0892</strain>
    </source>
</reference>
<organism evidence="1 2">
    <name type="scientific">Sphingobacterium zeae</name>
    <dbReference type="NCBI Taxonomy" id="1776859"/>
    <lineage>
        <taxon>Bacteria</taxon>
        <taxon>Pseudomonadati</taxon>
        <taxon>Bacteroidota</taxon>
        <taxon>Sphingobacteriia</taxon>
        <taxon>Sphingobacteriales</taxon>
        <taxon>Sphingobacteriaceae</taxon>
        <taxon>Sphingobacterium</taxon>
    </lineage>
</organism>
<dbReference type="RefSeq" id="WP_307185125.1">
    <property type="nucleotide sequence ID" value="NZ_JAUTBA010000001.1"/>
</dbReference>
<protein>
    <submittedName>
        <fullName evidence="1">Uncharacterized protein</fullName>
    </submittedName>
</protein>
<evidence type="ECO:0000313" key="1">
    <source>
        <dbReference type="EMBL" id="MDQ1149258.1"/>
    </source>
</evidence>
<dbReference type="Proteomes" id="UP001244640">
    <property type="component" value="Unassembled WGS sequence"/>
</dbReference>